<dbReference type="Proteomes" id="UP000187209">
    <property type="component" value="Unassembled WGS sequence"/>
</dbReference>
<evidence type="ECO:0000259" key="1">
    <source>
        <dbReference type="Pfam" id="PF02752"/>
    </source>
</evidence>
<proteinExistence type="predicted"/>
<accession>A0A1R2BNZ2</accession>
<organism evidence="2 3">
    <name type="scientific">Stentor coeruleus</name>
    <dbReference type="NCBI Taxonomy" id="5963"/>
    <lineage>
        <taxon>Eukaryota</taxon>
        <taxon>Sar</taxon>
        <taxon>Alveolata</taxon>
        <taxon>Ciliophora</taxon>
        <taxon>Postciliodesmatophora</taxon>
        <taxon>Heterotrichea</taxon>
        <taxon>Heterotrichida</taxon>
        <taxon>Stentoridae</taxon>
        <taxon>Stentor</taxon>
    </lineage>
</organism>
<comment type="caution">
    <text evidence="2">The sequence shown here is derived from an EMBL/GenBank/DDBJ whole genome shotgun (WGS) entry which is preliminary data.</text>
</comment>
<dbReference type="Pfam" id="PF02752">
    <property type="entry name" value="Arrestin_C"/>
    <property type="match status" value="1"/>
</dbReference>
<keyword evidence="3" id="KW-1185">Reference proteome</keyword>
<feature type="domain" description="Arrestin C-terminal-like" evidence="1">
    <location>
        <begin position="2"/>
        <end position="104"/>
    </location>
</feature>
<reference evidence="2 3" key="1">
    <citation type="submission" date="2016-11" db="EMBL/GenBank/DDBJ databases">
        <title>The macronuclear genome of Stentor coeruleus: a giant cell with tiny introns.</title>
        <authorList>
            <person name="Slabodnick M."/>
            <person name="Ruby J.G."/>
            <person name="Reiff S.B."/>
            <person name="Swart E.C."/>
            <person name="Gosai S."/>
            <person name="Prabakaran S."/>
            <person name="Witkowska E."/>
            <person name="Larue G.E."/>
            <person name="Fisher S."/>
            <person name="Freeman R.M."/>
            <person name="Gunawardena J."/>
            <person name="Chu W."/>
            <person name="Stover N.A."/>
            <person name="Gregory B.D."/>
            <person name="Nowacki M."/>
            <person name="Derisi J."/>
            <person name="Roy S.W."/>
            <person name="Marshall W.F."/>
            <person name="Sood P."/>
        </authorList>
    </citation>
    <scope>NUCLEOTIDE SEQUENCE [LARGE SCALE GENOMIC DNA]</scope>
    <source>
        <strain evidence="2">WM001</strain>
    </source>
</reference>
<dbReference type="AlphaFoldDB" id="A0A1R2BNZ2"/>
<name>A0A1R2BNZ2_9CILI</name>
<evidence type="ECO:0000313" key="3">
    <source>
        <dbReference type="Proteomes" id="UP000187209"/>
    </source>
</evidence>
<protein>
    <recommendedName>
        <fullName evidence="1">Arrestin C-terminal-like domain-containing protein</fullName>
    </recommendedName>
</protein>
<dbReference type="EMBL" id="MPUH01000522">
    <property type="protein sequence ID" value="OMJ78434.1"/>
    <property type="molecule type" value="Genomic_DNA"/>
</dbReference>
<evidence type="ECO:0000313" key="2">
    <source>
        <dbReference type="EMBL" id="OMJ78434.1"/>
    </source>
</evidence>
<gene>
    <name evidence="2" type="ORF">SteCoe_21758</name>
</gene>
<sequence length="141" mass="16344">MKRVKIEVHQVLTMISDRGVRNVREKKYFEKEFKVSVPARQRLMAEQALNFEIHLKKGKKSDLSKCSTTYGKIIRCDYQVRVLTGFGVFCSPGPRVDMPVLIYPHEIEVPQASAPEEWDPVKMSTVDLDIQNNPPQQDYYN</sequence>
<dbReference type="InterPro" id="IPR011022">
    <property type="entry name" value="Arrestin_C-like"/>
</dbReference>